<dbReference type="SUPFAM" id="SSF63380">
    <property type="entry name" value="Riboflavin synthase domain-like"/>
    <property type="match status" value="1"/>
</dbReference>
<dbReference type="InterPro" id="IPR039261">
    <property type="entry name" value="FNR_nucleotide-bd"/>
</dbReference>
<dbReference type="KEGG" id="gai:IMCC3135_30420"/>
<dbReference type="InterPro" id="IPR007037">
    <property type="entry name" value="SIP_rossman_dom"/>
</dbReference>
<dbReference type="PANTHER" id="PTHR30157">
    <property type="entry name" value="FERRIC REDUCTASE, NADPH-DEPENDENT"/>
    <property type="match status" value="1"/>
</dbReference>
<dbReference type="PROSITE" id="PS51384">
    <property type="entry name" value="FAD_FR"/>
    <property type="match status" value="1"/>
</dbReference>
<dbReference type="Pfam" id="PF08021">
    <property type="entry name" value="FAD_binding_9"/>
    <property type="match status" value="2"/>
</dbReference>
<evidence type="ECO:0000313" key="4">
    <source>
        <dbReference type="Proteomes" id="UP000250079"/>
    </source>
</evidence>
<dbReference type="PANTHER" id="PTHR30157:SF0">
    <property type="entry name" value="NADPH-DEPENDENT FERRIC-CHELATE REDUCTASE"/>
    <property type="match status" value="1"/>
</dbReference>
<dbReference type="RefSeq" id="WP_088920946.1">
    <property type="nucleotide sequence ID" value="NZ_CP018632.1"/>
</dbReference>
<dbReference type="Gene3D" id="3.40.50.80">
    <property type="entry name" value="Nucleotide-binding domain of ferredoxin-NADP reductase (FNR) module"/>
    <property type="match status" value="1"/>
</dbReference>
<evidence type="ECO:0000313" key="3">
    <source>
        <dbReference type="EMBL" id="ASJ76133.1"/>
    </source>
</evidence>
<dbReference type="InterPro" id="IPR017938">
    <property type="entry name" value="Riboflavin_synthase-like_b-brl"/>
</dbReference>
<reference evidence="3 4" key="1">
    <citation type="submission" date="2016-12" db="EMBL/GenBank/DDBJ databases">
        <authorList>
            <person name="Song W.-J."/>
            <person name="Kurnit D.M."/>
        </authorList>
    </citation>
    <scope>NUCLEOTIDE SEQUENCE [LARGE SCALE GENOMIC DNA]</scope>
    <source>
        <strain evidence="3 4">IMCC3135</strain>
    </source>
</reference>
<gene>
    <name evidence="3" type="primary">viuB</name>
    <name evidence="3" type="ORF">IMCC3135_30420</name>
</gene>
<organism evidence="3 4">
    <name type="scientific">Granulosicoccus antarcticus IMCC3135</name>
    <dbReference type="NCBI Taxonomy" id="1192854"/>
    <lineage>
        <taxon>Bacteria</taxon>
        <taxon>Pseudomonadati</taxon>
        <taxon>Pseudomonadota</taxon>
        <taxon>Gammaproteobacteria</taxon>
        <taxon>Chromatiales</taxon>
        <taxon>Granulosicoccaceae</taxon>
        <taxon>Granulosicoccus</taxon>
    </lineage>
</organism>
<dbReference type="InterPro" id="IPR017927">
    <property type="entry name" value="FAD-bd_FR_type"/>
</dbReference>
<dbReference type="OrthoDB" id="9814826at2"/>
<dbReference type="Proteomes" id="UP000250079">
    <property type="component" value="Chromosome"/>
</dbReference>
<sequence>MAEKRSPKELTVTAVSQLTPNMRRVTLQGEDLARFPDNAEGAYIKLTFDSGNPERPIMRTYTVAQHRAEQFEIDVDFMLHVGSDGTASGIAAPWSLDAKPGDAMPVFGPGPATFINTDADWFLLAADMTALPALVANLALLPESAGGYIVVEILADEDKQDLQVPVNMDVIWVVNPHAGSDESPLFHALEKLEWFDGQVAAWAACEFKTMKKIRQFLRVDKQIEKSHLYISSYWKQGLKEEEHKVAKKEDAA</sequence>
<dbReference type="AlphaFoldDB" id="A0A2Z2NXX9"/>
<keyword evidence="4" id="KW-1185">Reference proteome</keyword>
<feature type="domain" description="FAD-binding FR-type" evidence="2">
    <location>
        <begin position="5"/>
        <end position="116"/>
    </location>
</feature>
<evidence type="ECO:0000259" key="2">
    <source>
        <dbReference type="PROSITE" id="PS51384"/>
    </source>
</evidence>
<evidence type="ECO:0000256" key="1">
    <source>
        <dbReference type="ARBA" id="ARBA00035644"/>
    </source>
</evidence>
<protein>
    <submittedName>
        <fullName evidence="3">Vibriobactin utilization protein ViuB</fullName>
    </submittedName>
</protein>
<dbReference type="EMBL" id="CP018632">
    <property type="protein sequence ID" value="ASJ76133.1"/>
    <property type="molecule type" value="Genomic_DNA"/>
</dbReference>
<dbReference type="Gene3D" id="2.40.30.10">
    <property type="entry name" value="Translation factors"/>
    <property type="match status" value="1"/>
</dbReference>
<accession>A0A2Z2NXX9</accession>
<dbReference type="GO" id="GO:0016491">
    <property type="term" value="F:oxidoreductase activity"/>
    <property type="evidence" value="ECO:0007669"/>
    <property type="project" value="InterPro"/>
</dbReference>
<dbReference type="Pfam" id="PF04954">
    <property type="entry name" value="SIP"/>
    <property type="match status" value="1"/>
</dbReference>
<name>A0A2Z2NXX9_9GAMM</name>
<dbReference type="InterPro" id="IPR039374">
    <property type="entry name" value="SIP_fam"/>
</dbReference>
<dbReference type="InterPro" id="IPR013113">
    <property type="entry name" value="SIP_FAD-bd"/>
</dbReference>
<comment type="similarity">
    <text evidence="1">Belongs to the SIP oxidoreductase family.</text>
</comment>
<proteinExistence type="inferred from homology"/>
<dbReference type="CDD" id="cd06193">
    <property type="entry name" value="siderophore_interacting"/>
    <property type="match status" value="1"/>
</dbReference>